<reference evidence="1" key="1">
    <citation type="submission" date="2020-05" db="EMBL/GenBank/DDBJ databases">
        <authorList>
            <person name="Zhu T."/>
            <person name="Keshari N."/>
            <person name="Lu X."/>
        </authorList>
    </citation>
    <scope>NUCLEOTIDE SEQUENCE</scope>
    <source>
        <strain evidence="1">NK1-12</strain>
    </source>
</reference>
<gene>
    <name evidence="1" type="ORF">HJG54_23360</name>
</gene>
<protein>
    <submittedName>
        <fullName evidence="1">Nif11 family protein</fullName>
    </submittedName>
</protein>
<dbReference type="EMBL" id="CP053586">
    <property type="protein sequence ID" value="WNZ25496.1"/>
    <property type="molecule type" value="Genomic_DNA"/>
</dbReference>
<name>A0AA96WNX8_9CYAN</name>
<sequence>MATASVLHFMQKTAEDEALRQQLEALLGVGDGNISSEADLDPEEAAALKGERAPVVAEFATQNGYSFSAEELVTVVEAFAKHQAGEMSDAEFANLIGLSSSDTETVNEVSEVTNPLKRLTRYLSKTYLGIDV</sequence>
<organism evidence="1">
    <name type="scientific">Leptolyngbya sp. NK1-12</name>
    <dbReference type="NCBI Taxonomy" id="2547451"/>
    <lineage>
        <taxon>Bacteria</taxon>
        <taxon>Bacillati</taxon>
        <taxon>Cyanobacteriota</taxon>
        <taxon>Cyanophyceae</taxon>
        <taxon>Leptolyngbyales</taxon>
        <taxon>Leptolyngbyaceae</taxon>
        <taxon>Leptolyngbya group</taxon>
        <taxon>Leptolyngbya</taxon>
    </lineage>
</organism>
<proteinExistence type="predicted"/>
<dbReference type="AlphaFoldDB" id="A0AA96WNX8"/>
<accession>A0AA96WNX8</accession>
<dbReference type="RefSeq" id="WP_316431652.1">
    <property type="nucleotide sequence ID" value="NZ_CP053586.1"/>
</dbReference>
<evidence type="ECO:0000313" key="1">
    <source>
        <dbReference type="EMBL" id="WNZ25496.1"/>
    </source>
</evidence>